<dbReference type="Gene3D" id="3.40.50.2300">
    <property type="match status" value="1"/>
</dbReference>
<gene>
    <name evidence="16" type="ORF">OCV88_07510</name>
</gene>
<evidence type="ECO:0000313" key="16">
    <source>
        <dbReference type="EMBL" id="MCU6762190.1"/>
    </source>
</evidence>
<keyword evidence="4" id="KW-0805">Transcription regulation</keyword>
<evidence type="ECO:0000256" key="9">
    <source>
        <dbReference type="ARBA" id="ARBA00024867"/>
    </source>
</evidence>
<evidence type="ECO:0000256" key="5">
    <source>
        <dbReference type="ARBA" id="ARBA00023026"/>
    </source>
</evidence>
<keyword evidence="8" id="KW-0804">Transcription</keyword>
<reference evidence="16 17" key="1">
    <citation type="journal article" date="2021" name="ISME Commun">
        <title>Automated analysis of genomic sequences facilitates high-throughput and comprehensive description of bacteria.</title>
        <authorList>
            <person name="Hitch T.C.A."/>
        </authorList>
    </citation>
    <scope>NUCLEOTIDE SEQUENCE [LARGE SCALE GENOMIC DNA]</scope>
    <source>
        <strain evidence="16 17">Sanger_109</strain>
    </source>
</reference>
<comment type="function">
    <text evidence="9">May play the central regulatory role in sporulation. It may be an element of the effector pathway responsible for the activation of sporulation genes in response to nutritional stress. Spo0A may act in concert with spo0H (a sigma factor) to control the expression of some genes that are critical to the sporulation process.</text>
</comment>
<dbReference type="InterPro" id="IPR036388">
    <property type="entry name" value="WH-like_DNA-bd_sf"/>
</dbReference>
<name>A0ABT2TIZ8_9FIRM</name>
<dbReference type="PANTHER" id="PTHR48111:SF49">
    <property type="entry name" value="HEME RESPONSE REGULATOR HSSR"/>
    <property type="match status" value="1"/>
</dbReference>
<proteinExistence type="predicted"/>
<comment type="subcellular location">
    <subcellularLocation>
        <location evidence="1">Cytoplasm</location>
    </subcellularLocation>
</comment>
<dbReference type="InterPro" id="IPR001867">
    <property type="entry name" value="OmpR/PhoB-type_DNA-bd"/>
</dbReference>
<comment type="function">
    <text evidence="10">Member of the two-component regulatory system HssS/HssR involved in intracellular heme homeostasis and tempering of staphylococcal virulence. Phosphorylated HssR binds to a direct repeat sequence within hrtAB promoter and activates the expression of hrtAB, an efflux pump, in response to extracellular heme, hemin, hemoglobin or blood.</text>
</comment>
<keyword evidence="12" id="KW-0597">Phosphoprotein</keyword>
<keyword evidence="3" id="KW-0963">Cytoplasm</keyword>
<dbReference type="InterPro" id="IPR039420">
    <property type="entry name" value="WalR-like"/>
</dbReference>
<dbReference type="SUPFAM" id="SSF52172">
    <property type="entry name" value="CheY-like"/>
    <property type="match status" value="1"/>
</dbReference>
<evidence type="ECO:0000256" key="2">
    <source>
        <dbReference type="ARBA" id="ARBA00018672"/>
    </source>
</evidence>
<dbReference type="Pfam" id="PF00072">
    <property type="entry name" value="Response_reg"/>
    <property type="match status" value="1"/>
</dbReference>
<dbReference type="InterPro" id="IPR001789">
    <property type="entry name" value="Sig_transdc_resp-reg_receiver"/>
</dbReference>
<dbReference type="EMBL" id="JAOQJQ010000002">
    <property type="protein sequence ID" value="MCU6762190.1"/>
    <property type="molecule type" value="Genomic_DNA"/>
</dbReference>
<accession>A0ABT2TIZ8</accession>
<dbReference type="PROSITE" id="PS50110">
    <property type="entry name" value="RESPONSE_REGULATORY"/>
    <property type="match status" value="1"/>
</dbReference>
<feature type="modified residue" description="4-aspartylphosphate" evidence="12">
    <location>
        <position position="52"/>
    </location>
</feature>
<dbReference type="Proteomes" id="UP001652442">
    <property type="component" value="Unassembled WGS sequence"/>
</dbReference>
<dbReference type="Pfam" id="PF00486">
    <property type="entry name" value="Trans_reg_C"/>
    <property type="match status" value="1"/>
</dbReference>
<dbReference type="PROSITE" id="PS51755">
    <property type="entry name" value="OMPR_PHOB"/>
    <property type="match status" value="1"/>
</dbReference>
<dbReference type="RefSeq" id="WP_158424883.1">
    <property type="nucleotide sequence ID" value="NZ_JAOQJQ010000002.1"/>
</dbReference>
<evidence type="ECO:0000256" key="1">
    <source>
        <dbReference type="ARBA" id="ARBA00004496"/>
    </source>
</evidence>
<evidence type="ECO:0000256" key="11">
    <source>
        <dbReference type="ARBA" id="ARBA00039976"/>
    </source>
</evidence>
<dbReference type="Gene3D" id="6.10.250.690">
    <property type="match status" value="1"/>
</dbReference>
<evidence type="ECO:0000256" key="12">
    <source>
        <dbReference type="PROSITE-ProRule" id="PRU00169"/>
    </source>
</evidence>
<organism evidence="16 17">
    <name type="scientific">Brotonthovivens ammoniilytica</name>
    <dbReference type="NCBI Taxonomy" id="2981725"/>
    <lineage>
        <taxon>Bacteria</taxon>
        <taxon>Bacillati</taxon>
        <taxon>Bacillota</taxon>
        <taxon>Clostridia</taxon>
        <taxon>Lachnospirales</taxon>
        <taxon>Lachnospiraceae</taxon>
        <taxon>Brotonthovivens</taxon>
    </lineage>
</organism>
<feature type="DNA-binding region" description="OmpR/PhoB-type" evidence="13">
    <location>
        <begin position="130"/>
        <end position="226"/>
    </location>
</feature>
<dbReference type="InterPro" id="IPR011006">
    <property type="entry name" value="CheY-like_superfamily"/>
</dbReference>
<evidence type="ECO:0000313" key="17">
    <source>
        <dbReference type="Proteomes" id="UP001652442"/>
    </source>
</evidence>
<evidence type="ECO:0000256" key="10">
    <source>
        <dbReference type="ARBA" id="ARBA00037471"/>
    </source>
</evidence>
<dbReference type="CDD" id="cd17574">
    <property type="entry name" value="REC_OmpR"/>
    <property type="match status" value="1"/>
</dbReference>
<evidence type="ECO:0000256" key="3">
    <source>
        <dbReference type="ARBA" id="ARBA00022490"/>
    </source>
</evidence>
<dbReference type="Gene3D" id="1.10.10.10">
    <property type="entry name" value="Winged helix-like DNA-binding domain superfamily/Winged helix DNA-binding domain"/>
    <property type="match status" value="1"/>
</dbReference>
<keyword evidence="5" id="KW-0843">Virulence</keyword>
<evidence type="ECO:0000259" key="15">
    <source>
        <dbReference type="PROSITE" id="PS51755"/>
    </source>
</evidence>
<sequence>MYKILVVDDEKLIRTAICEFAEFLGYSVTEASNGIEAVNICKTENFDVIIMDIMMPVLDGFSAFQKIKEIRDIPVLMLSAKGQEYDKLYGFELGIEDYVTKPFSMKELMARVNVIIKRRERILSQSSRPKQMITIGGLMLDPAAREVSLNGTPLDLRPKEYDLLFFLIQNKNIVFSRDSLLEKVWGYDYQGDDRTVDSQIKLLRQALGEYRSHIVTCRGIGYKFSTDEKE</sequence>
<keyword evidence="7" id="KW-0010">Activator</keyword>
<feature type="domain" description="Response regulatory" evidence="14">
    <location>
        <begin position="3"/>
        <end position="116"/>
    </location>
</feature>
<comment type="caution">
    <text evidence="16">The sequence shown here is derived from an EMBL/GenBank/DDBJ whole genome shotgun (WGS) entry which is preliminary data.</text>
</comment>
<evidence type="ECO:0000256" key="13">
    <source>
        <dbReference type="PROSITE-ProRule" id="PRU01091"/>
    </source>
</evidence>
<keyword evidence="6 13" id="KW-0238">DNA-binding</keyword>
<dbReference type="SMART" id="SM00862">
    <property type="entry name" value="Trans_reg_C"/>
    <property type="match status" value="1"/>
</dbReference>
<keyword evidence="17" id="KW-1185">Reference proteome</keyword>
<protein>
    <recommendedName>
        <fullName evidence="11">Heme response regulator HssR</fullName>
    </recommendedName>
    <alternativeName>
        <fullName evidence="2">Stage 0 sporulation protein A homolog</fullName>
    </alternativeName>
</protein>
<evidence type="ECO:0000259" key="14">
    <source>
        <dbReference type="PROSITE" id="PS50110"/>
    </source>
</evidence>
<evidence type="ECO:0000256" key="8">
    <source>
        <dbReference type="ARBA" id="ARBA00023163"/>
    </source>
</evidence>
<feature type="domain" description="OmpR/PhoB-type" evidence="15">
    <location>
        <begin position="130"/>
        <end position="226"/>
    </location>
</feature>
<dbReference type="SMART" id="SM00448">
    <property type="entry name" value="REC"/>
    <property type="match status" value="1"/>
</dbReference>
<dbReference type="PANTHER" id="PTHR48111">
    <property type="entry name" value="REGULATOR OF RPOS"/>
    <property type="match status" value="1"/>
</dbReference>
<evidence type="ECO:0000256" key="7">
    <source>
        <dbReference type="ARBA" id="ARBA00023159"/>
    </source>
</evidence>
<dbReference type="CDD" id="cd00383">
    <property type="entry name" value="trans_reg_C"/>
    <property type="match status" value="1"/>
</dbReference>
<evidence type="ECO:0000256" key="4">
    <source>
        <dbReference type="ARBA" id="ARBA00023015"/>
    </source>
</evidence>
<evidence type="ECO:0000256" key="6">
    <source>
        <dbReference type="ARBA" id="ARBA00023125"/>
    </source>
</evidence>